<evidence type="ECO:0008006" key="5">
    <source>
        <dbReference type="Google" id="ProtNLM"/>
    </source>
</evidence>
<reference evidence="3" key="1">
    <citation type="submission" date="2021-12" db="EMBL/GenBank/DDBJ databases">
        <title>Description of Gramella crocea sp. nov., a new bacterium isolated from activated sludge.</title>
        <authorList>
            <person name="Zhang X."/>
        </authorList>
    </citation>
    <scope>NUCLEOTIDE SEQUENCE</scope>
    <source>
        <strain evidence="3">YB25</strain>
    </source>
</reference>
<proteinExistence type="predicted"/>
<dbReference type="RefSeq" id="WP_240098657.1">
    <property type="nucleotide sequence ID" value="NZ_JAJSON010000020.1"/>
</dbReference>
<gene>
    <name evidence="3" type="ORF">LU635_09865</name>
</gene>
<dbReference type="EMBL" id="JAJSON010000020">
    <property type="protein sequence ID" value="MCG9971942.1"/>
    <property type="molecule type" value="Genomic_DNA"/>
</dbReference>
<feature type="signal peptide" evidence="2">
    <location>
        <begin position="1"/>
        <end position="20"/>
    </location>
</feature>
<dbReference type="Proteomes" id="UP001139344">
    <property type="component" value="Unassembled WGS sequence"/>
</dbReference>
<feature type="region of interest" description="Disordered" evidence="1">
    <location>
        <begin position="22"/>
        <end position="44"/>
    </location>
</feature>
<accession>A0A9X2A7X2</accession>
<keyword evidence="2" id="KW-0732">Signal</keyword>
<protein>
    <recommendedName>
        <fullName evidence="5">BIG2 domain-containing protein</fullName>
    </recommendedName>
</protein>
<evidence type="ECO:0000313" key="3">
    <source>
        <dbReference type="EMBL" id="MCG9971942.1"/>
    </source>
</evidence>
<evidence type="ECO:0000256" key="1">
    <source>
        <dbReference type="SAM" id="MobiDB-lite"/>
    </source>
</evidence>
<comment type="caution">
    <text evidence="3">The sequence shown here is derived from an EMBL/GenBank/DDBJ whole genome shotgun (WGS) entry which is preliminary data.</text>
</comment>
<keyword evidence="4" id="KW-1185">Reference proteome</keyword>
<feature type="chain" id="PRO_5040974424" description="BIG2 domain-containing protein" evidence="2">
    <location>
        <begin position="21"/>
        <end position="665"/>
    </location>
</feature>
<feature type="compositionally biased region" description="Polar residues" evidence="1">
    <location>
        <begin position="22"/>
        <end position="42"/>
    </location>
</feature>
<evidence type="ECO:0000313" key="4">
    <source>
        <dbReference type="Proteomes" id="UP001139344"/>
    </source>
</evidence>
<sequence>MFRSLKVLLVVILLFNLSCSKDSPEDNTPTDPTENPGSSENPNIDYDLVEITGTVDLGENLKGEELKVVGVADDYEVAENGDYIAGVTSMDKKVLFVENNNGDMLYASFVEDENQAINAETTAKVIFGMMPWTANTSFSDLSKILDEVKEKEQFIALVEAIEVAAKNNQSPLTDETVLSSFKSLLSSSSANEQQSMMRVQEVDYLVEPKINYENSNLLVNNDGTTTAAWGLEVLDYEDNTSLTGNLMLVGNQVSFPSIESVWDYFWNDGSATSMVFKKAEDLEIPLGYEGKYRMKFGGPMRGSSSLSIDAAFYNFYTSINDIFTAFGVKSDQYAPSIESCDGNIFGGLIDIYINALQEDELTVKFFLFELYEFSKSSLLELSRCSEYFSGMSDAVTSNKEKYLGHALRFLDAYSKVEISYKLGKKFGDMALLNNIDICRQVLDGEIYPCFKLVENPDIDDTVLAKDEQFKIDVSTELNITPEEETYPVGAKIHWEVIEGDGTLDSEITNVSSDGMAEVTFVAGEEEKQVIHASVRGEGGEVIDEVEYNLKVSEEVFDYEGTWLYQYSCWDGECRTEIKFIMDASGKSVSSEYRNRNPNDFSWNEWVDYHITYYLLYNSSNKTLRLTNNYYTSNVSYFQVDSVEQTEFIIRSEDPESTSYIRLVRL</sequence>
<evidence type="ECO:0000256" key="2">
    <source>
        <dbReference type="SAM" id="SignalP"/>
    </source>
</evidence>
<dbReference type="AlphaFoldDB" id="A0A9X2A7X2"/>
<name>A0A9X2A7X2_9FLAO</name>
<organism evidence="3 4">
    <name type="scientific">Christiangramia crocea</name>
    <dbReference type="NCBI Taxonomy" id="2904124"/>
    <lineage>
        <taxon>Bacteria</taxon>
        <taxon>Pseudomonadati</taxon>
        <taxon>Bacteroidota</taxon>
        <taxon>Flavobacteriia</taxon>
        <taxon>Flavobacteriales</taxon>
        <taxon>Flavobacteriaceae</taxon>
        <taxon>Christiangramia</taxon>
    </lineage>
</organism>